<organism evidence="3">
    <name type="scientific">marine metagenome</name>
    <dbReference type="NCBI Taxonomy" id="408172"/>
    <lineage>
        <taxon>unclassified sequences</taxon>
        <taxon>metagenomes</taxon>
        <taxon>ecological metagenomes</taxon>
    </lineage>
</organism>
<keyword evidence="2" id="KW-0560">Oxidoreductase</keyword>
<evidence type="ECO:0008006" key="4">
    <source>
        <dbReference type="Google" id="ProtNLM"/>
    </source>
</evidence>
<dbReference type="GO" id="GO:0016616">
    <property type="term" value="F:oxidoreductase activity, acting on the CH-OH group of donors, NAD or NADP as acceptor"/>
    <property type="evidence" value="ECO:0007669"/>
    <property type="project" value="UniProtKB-ARBA"/>
</dbReference>
<dbReference type="PRINTS" id="PR00080">
    <property type="entry name" value="SDRFAMILY"/>
</dbReference>
<evidence type="ECO:0000256" key="2">
    <source>
        <dbReference type="ARBA" id="ARBA00023002"/>
    </source>
</evidence>
<dbReference type="AlphaFoldDB" id="A0A381QJM0"/>
<accession>A0A381QJM0</accession>
<dbReference type="PRINTS" id="PR00081">
    <property type="entry name" value="GDHRDH"/>
</dbReference>
<dbReference type="Pfam" id="PF00106">
    <property type="entry name" value="adh_short"/>
    <property type="match status" value="1"/>
</dbReference>
<evidence type="ECO:0000256" key="1">
    <source>
        <dbReference type="ARBA" id="ARBA00006484"/>
    </source>
</evidence>
<dbReference type="PANTHER" id="PTHR42901:SF1">
    <property type="entry name" value="ALCOHOL DEHYDROGENASE"/>
    <property type="match status" value="1"/>
</dbReference>
<dbReference type="InterPro" id="IPR036291">
    <property type="entry name" value="NAD(P)-bd_dom_sf"/>
</dbReference>
<dbReference type="PANTHER" id="PTHR42901">
    <property type="entry name" value="ALCOHOL DEHYDROGENASE"/>
    <property type="match status" value="1"/>
</dbReference>
<name>A0A381QJM0_9ZZZZ</name>
<dbReference type="InterPro" id="IPR002347">
    <property type="entry name" value="SDR_fam"/>
</dbReference>
<dbReference type="EMBL" id="UINC01001360">
    <property type="protein sequence ID" value="SUZ78619.1"/>
    <property type="molecule type" value="Genomic_DNA"/>
</dbReference>
<dbReference type="Gene3D" id="3.40.50.720">
    <property type="entry name" value="NAD(P)-binding Rossmann-like Domain"/>
    <property type="match status" value="1"/>
</dbReference>
<evidence type="ECO:0000313" key="3">
    <source>
        <dbReference type="EMBL" id="SUZ78619.1"/>
    </source>
</evidence>
<proteinExistence type="inferred from homology"/>
<sequence length="256" mass="27810">MNRLAGKCVLITGASAGIGEACAYAFAESGADLLLSARRVERVEELAARLSGDHGVQVHTARLDVTDSTAVTAYVEEITNANLVPDILINNAGKAVGLDLLHEGSLDDWEDMIDTNIKGLLYVSRAVIPHMVTRNSGHVINIGSIAGRWVYPKGAVYNATKFAVWALNEGMNIDLVGTKVRVSSVDPGMTETEFSEVRFHGDKERADKVYEGTQPLTGEDIADAIIYVANTPEHVDIINLVMMPTQQRHAFVLHRE</sequence>
<comment type="similarity">
    <text evidence="1">Belongs to the short-chain dehydrogenases/reductases (SDR) family.</text>
</comment>
<dbReference type="FunFam" id="3.40.50.720:FF:000047">
    <property type="entry name" value="NADP-dependent L-serine/L-allo-threonine dehydrogenase"/>
    <property type="match status" value="1"/>
</dbReference>
<dbReference type="SUPFAM" id="SSF51735">
    <property type="entry name" value="NAD(P)-binding Rossmann-fold domains"/>
    <property type="match status" value="1"/>
</dbReference>
<reference evidence="3" key="1">
    <citation type="submission" date="2018-05" db="EMBL/GenBank/DDBJ databases">
        <authorList>
            <person name="Lanie J.A."/>
            <person name="Ng W.-L."/>
            <person name="Kazmierczak K.M."/>
            <person name="Andrzejewski T.M."/>
            <person name="Davidsen T.M."/>
            <person name="Wayne K.J."/>
            <person name="Tettelin H."/>
            <person name="Glass J.I."/>
            <person name="Rusch D."/>
            <person name="Podicherti R."/>
            <person name="Tsui H.-C.T."/>
            <person name="Winkler M.E."/>
        </authorList>
    </citation>
    <scope>NUCLEOTIDE SEQUENCE</scope>
</reference>
<gene>
    <name evidence="3" type="ORF">METZ01_LOCUS31473</name>
</gene>
<protein>
    <recommendedName>
        <fullName evidence="4">NAD(P)-dependent oxidoreductase</fullName>
    </recommendedName>
</protein>